<gene>
    <name evidence="1" type="ORF">E2C01_015775</name>
</gene>
<proteinExistence type="predicted"/>
<evidence type="ECO:0000313" key="1">
    <source>
        <dbReference type="EMBL" id="MPC22752.1"/>
    </source>
</evidence>
<organism evidence="1 2">
    <name type="scientific">Portunus trituberculatus</name>
    <name type="common">Swimming crab</name>
    <name type="synonym">Neptunus trituberculatus</name>
    <dbReference type="NCBI Taxonomy" id="210409"/>
    <lineage>
        <taxon>Eukaryota</taxon>
        <taxon>Metazoa</taxon>
        <taxon>Ecdysozoa</taxon>
        <taxon>Arthropoda</taxon>
        <taxon>Crustacea</taxon>
        <taxon>Multicrustacea</taxon>
        <taxon>Malacostraca</taxon>
        <taxon>Eumalacostraca</taxon>
        <taxon>Eucarida</taxon>
        <taxon>Decapoda</taxon>
        <taxon>Pleocyemata</taxon>
        <taxon>Brachyura</taxon>
        <taxon>Eubrachyura</taxon>
        <taxon>Portunoidea</taxon>
        <taxon>Portunidae</taxon>
        <taxon>Portuninae</taxon>
        <taxon>Portunus</taxon>
    </lineage>
</organism>
<dbReference type="AlphaFoldDB" id="A0A5B7DMD0"/>
<protein>
    <submittedName>
        <fullName evidence="1">Uncharacterized protein</fullName>
    </submittedName>
</protein>
<sequence length="76" mass="8507">MLWPCQLPSLPAFLSPSPPPDEDQGAEDVEMIKVKIEQAGKELSALVVVYLCCTKDKLMTDGTLLDETIVWTEQNW</sequence>
<name>A0A5B7DMD0_PORTR</name>
<comment type="caution">
    <text evidence="1">The sequence shown here is derived from an EMBL/GenBank/DDBJ whole genome shotgun (WGS) entry which is preliminary data.</text>
</comment>
<dbReference type="EMBL" id="VSRR010001121">
    <property type="protein sequence ID" value="MPC22752.1"/>
    <property type="molecule type" value="Genomic_DNA"/>
</dbReference>
<reference evidence="1 2" key="1">
    <citation type="submission" date="2019-05" db="EMBL/GenBank/DDBJ databases">
        <title>Another draft genome of Portunus trituberculatus and its Hox gene families provides insights of decapod evolution.</title>
        <authorList>
            <person name="Jeong J.-H."/>
            <person name="Song I."/>
            <person name="Kim S."/>
            <person name="Choi T."/>
            <person name="Kim D."/>
            <person name="Ryu S."/>
            <person name="Kim W."/>
        </authorList>
    </citation>
    <scope>NUCLEOTIDE SEQUENCE [LARGE SCALE GENOMIC DNA]</scope>
    <source>
        <tissue evidence="1">Muscle</tissue>
    </source>
</reference>
<accession>A0A5B7DMD0</accession>
<dbReference type="Proteomes" id="UP000324222">
    <property type="component" value="Unassembled WGS sequence"/>
</dbReference>
<keyword evidence="2" id="KW-1185">Reference proteome</keyword>
<evidence type="ECO:0000313" key="2">
    <source>
        <dbReference type="Proteomes" id="UP000324222"/>
    </source>
</evidence>